<feature type="compositionally biased region" description="Polar residues" evidence="1">
    <location>
        <begin position="57"/>
        <end position="67"/>
    </location>
</feature>
<feature type="compositionally biased region" description="Polar residues" evidence="1">
    <location>
        <begin position="207"/>
        <end position="217"/>
    </location>
</feature>
<dbReference type="EMBL" id="CDMZ01001523">
    <property type="protein sequence ID" value="CEM33827.1"/>
    <property type="molecule type" value="Genomic_DNA"/>
</dbReference>
<dbReference type="AlphaFoldDB" id="A0A0G4GSY7"/>
<name>A0A0G4GSY7_9ALVE</name>
<feature type="region of interest" description="Disordered" evidence="1">
    <location>
        <begin position="207"/>
        <end position="411"/>
    </location>
</feature>
<feature type="region of interest" description="Disordered" evidence="1">
    <location>
        <begin position="1"/>
        <end position="132"/>
    </location>
</feature>
<feature type="compositionally biased region" description="Basic and acidic residues" evidence="1">
    <location>
        <begin position="400"/>
        <end position="411"/>
    </location>
</feature>
<feature type="compositionally biased region" description="Gly residues" evidence="1">
    <location>
        <begin position="384"/>
        <end position="393"/>
    </location>
</feature>
<proteinExistence type="predicted"/>
<accession>A0A0G4GSY7</accession>
<feature type="compositionally biased region" description="Low complexity" evidence="1">
    <location>
        <begin position="31"/>
        <end position="42"/>
    </location>
</feature>
<reference evidence="2" key="1">
    <citation type="submission" date="2014-11" db="EMBL/GenBank/DDBJ databases">
        <authorList>
            <person name="Otto D Thomas"/>
            <person name="Naeem Raeece"/>
        </authorList>
    </citation>
    <scope>NUCLEOTIDE SEQUENCE</scope>
</reference>
<organism evidence="2">
    <name type="scientific">Chromera velia CCMP2878</name>
    <dbReference type="NCBI Taxonomy" id="1169474"/>
    <lineage>
        <taxon>Eukaryota</taxon>
        <taxon>Sar</taxon>
        <taxon>Alveolata</taxon>
        <taxon>Colpodellida</taxon>
        <taxon>Chromeraceae</taxon>
        <taxon>Chromera</taxon>
    </lineage>
</organism>
<feature type="compositionally biased region" description="Basic and acidic residues" evidence="1">
    <location>
        <begin position="297"/>
        <end position="375"/>
    </location>
</feature>
<protein>
    <submittedName>
        <fullName evidence="2">Uncharacterized protein</fullName>
    </submittedName>
</protein>
<dbReference type="VEuPathDB" id="CryptoDB:Cvel_23269"/>
<feature type="compositionally biased region" description="Gly residues" evidence="1">
    <location>
        <begin position="231"/>
        <end position="245"/>
    </location>
</feature>
<evidence type="ECO:0000256" key="1">
    <source>
        <dbReference type="SAM" id="MobiDB-lite"/>
    </source>
</evidence>
<sequence length="411" mass="43477">MLSPDRDALGDDSLWGPPPSTNGPPLQKNGTATATETVQSTTNGGFTAEADLWSSPPAVSSHLNPSSGREAGADAVQSPSLDAYFDNDLSERPAHNHNQSAPQHGLPQGSPQYNQPTAVQPHPAGGGETETGFFVPASAGVPPADALQAERVAALVVAALGPKFEILETKFGEMQERFEGRFQEVSQKVGTLETALSSLSLAVQRTHSSPPVQSSHAQPHYHGGVAVSVTTGGGHGHTAPGGGPTAGSRGHIARPPGYVRDGEQHHLTQGTRHPPGSHVPHGGSSAADNAGGGGHGEFPHSHAAAEAEKRRKEEEARRADEARRAAEEAARLRKEREERERKKKEEEEKRLAEERRREEERRQKLREIEARRREVIGTLTGASGAKGKGGAGLFGDDSGDEGKKGRGLFDD</sequence>
<gene>
    <name evidence="2" type="ORF">Cvel_23269</name>
</gene>
<feature type="compositionally biased region" description="Polar residues" evidence="1">
    <location>
        <begin position="109"/>
        <end position="118"/>
    </location>
</feature>
<evidence type="ECO:0000313" key="2">
    <source>
        <dbReference type="EMBL" id="CEM33827.1"/>
    </source>
</evidence>